<proteinExistence type="predicted"/>
<protein>
    <submittedName>
        <fullName evidence="1">Uncharacterized protein</fullName>
    </submittedName>
</protein>
<feature type="non-terminal residue" evidence="1">
    <location>
        <position position="1"/>
    </location>
</feature>
<evidence type="ECO:0000313" key="2">
    <source>
        <dbReference type="Proteomes" id="UP000235371"/>
    </source>
</evidence>
<accession>A0A2J6SGA7</accession>
<dbReference type="InParanoid" id="A0A2J6SGA7"/>
<organism evidence="1 2">
    <name type="scientific">Hyaloscypha bicolor E</name>
    <dbReference type="NCBI Taxonomy" id="1095630"/>
    <lineage>
        <taxon>Eukaryota</taxon>
        <taxon>Fungi</taxon>
        <taxon>Dikarya</taxon>
        <taxon>Ascomycota</taxon>
        <taxon>Pezizomycotina</taxon>
        <taxon>Leotiomycetes</taxon>
        <taxon>Helotiales</taxon>
        <taxon>Hyaloscyphaceae</taxon>
        <taxon>Hyaloscypha</taxon>
        <taxon>Hyaloscypha bicolor</taxon>
    </lineage>
</organism>
<dbReference type="RefSeq" id="XP_024726697.1">
    <property type="nucleotide sequence ID" value="XM_024876383.1"/>
</dbReference>
<dbReference type="EMBL" id="KZ613919">
    <property type="protein sequence ID" value="PMD49793.1"/>
    <property type="molecule type" value="Genomic_DNA"/>
</dbReference>
<dbReference type="OrthoDB" id="3531591at2759"/>
<dbReference type="Proteomes" id="UP000235371">
    <property type="component" value="Unassembled WGS sequence"/>
</dbReference>
<evidence type="ECO:0000313" key="1">
    <source>
        <dbReference type="EMBL" id="PMD49793.1"/>
    </source>
</evidence>
<dbReference type="STRING" id="1095630.A0A2J6SGA7"/>
<name>A0A2J6SGA7_9HELO</name>
<sequence length="111" mass="12288">PASTKLLSISPSVSVAPGDFLGIFSGKLRYIDSKPLKTIKGPVPGLWLDYSEIPGNLNRMKVAKPGEKTNVCLAWEGVNEVKGEKSFCQYWRVLVIATRDIMPFDELIRPP</sequence>
<dbReference type="AlphaFoldDB" id="A0A2J6SGA7"/>
<keyword evidence="2" id="KW-1185">Reference proteome</keyword>
<reference evidence="1" key="1">
    <citation type="submission" date="2016-04" db="EMBL/GenBank/DDBJ databases">
        <title>A degradative enzymes factory behind the ericoid mycorrhizal symbiosis.</title>
        <authorList>
            <consortium name="DOE Joint Genome Institute"/>
            <person name="Martino E."/>
            <person name="Morin E."/>
            <person name="Grelet G."/>
            <person name="Kuo A."/>
            <person name="Kohler A."/>
            <person name="Daghino S."/>
            <person name="Barry K."/>
            <person name="Choi C."/>
            <person name="Cichocki N."/>
            <person name="Clum A."/>
            <person name="Copeland A."/>
            <person name="Hainaut M."/>
            <person name="Haridas S."/>
            <person name="Labutti K."/>
            <person name="Lindquist E."/>
            <person name="Lipzen A."/>
            <person name="Khouja H.-R."/>
            <person name="Murat C."/>
            <person name="Ohm R."/>
            <person name="Olson A."/>
            <person name="Spatafora J."/>
            <person name="Veneault-Fourrey C."/>
            <person name="Henrissat B."/>
            <person name="Grigoriev I."/>
            <person name="Martin F."/>
            <person name="Perotto S."/>
        </authorList>
    </citation>
    <scope>NUCLEOTIDE SEQUENCE [LARGE SCALE GENOMIC DNA]</scope>
    <source>
        <strain evidence="1">E</strain>
    </source>
</reference>
<dbReference type="GeneID" id="36584462"/>
<gene>
    <name evidence="1" type="ORF">K444DRAFT_548579</name>
</gene>